<dbReference type="SUPFAM" id="SSF53850">
    <property type="entry name" value="Periplasmic binding protein-like II"/>
    <property type="match status" value="1"/>
</dbReference>
<dbReference type="Pfam" id="PF03401">
    <property type="entry name" value="TctC"/>
    <property type="match status" value="1"/>
</dbReference>
<protein>
    <submittedName>
        <fullName evidence="3">Tripartite tricarboxylate transporter substrate binding protein</fullName>
    </submittedName>
</protein>
<sequence length="327" mass="33449">MIRRLALGALLGALTVLPALTQSAGAQPAWPDRPIRLVVPFGAGGPSDIVARILVPKISATLGQPVVVDNRAGAGGVTGVNVIARADPDGYVFGMGSAGGLAISPGLDRGTPYNPLTDLAPLTLGVLVPEPLVVPVAAGFQTIQELIAAAKARPGALNFGSTGSGSMPHLAAEQLRAAAGLDIVHISYRSGGALSTAILTNEVQLGFADLPVLLGHIRGGTMRALAVGTAERLSWIPDVPTMREVGLPSVDASNWHGFVAPARTPEPILAALHSAVAGALNDPDIRRQLDGQGAIPGGNSRAEFGAFMRSELEKWGAVIRANNITAE</sequence>
<dbReference type="InterPro" id="IPR005064">
    <property type="entry name" value="BUG"/>
</dbReference>
<dbReference type="CDD" id="cd13578">
    <property type="entry name" value="PBP2_Bug27"/>
    <property type="match status" value="1"/>
</dbReference>
<evidence type="ECO:0000313" key="3">
    <source>
        <dbReference type="EMBL" id="NKE43669.1"/>
    </source>
</evidence>
<proteinExistence type="inferred from homology"/>
<dbReference type="Proteomes" id="UP000765160">
    <property type="component" value="Unassembled WGS sequence"/>
</dbReference>
<keyword evidence="4" id="KW-1185">Reference proteome</keyword>
<gene>
    <name evidence="3" type="ORF">HB662_02700</name>
</gene>
<feature type="signal peptide" evidence="2">
    <location>
        <begin position="1"/>
        <end position="21"/>
    </location>
</feature>
<evidence type="ECO:0000256" key="2">
    <source>
        <dbReference type="SAM" id="SignalP"/>
    </source>
</evidence>
<dbReference type="Gene3D" id="3.40.190.10">
    <property type="entry name" value="Periplasmic binding protein-like II"/>
    <property type="match status" value="1"/>
</dbReference>
<reference evidence="3 4" key="1">
    <citation type="submission" date="2020-03" db="EMBL/GenBank/DDBJ databases">
        <title>Roseomonas selenitidurans sp. nov. isolated from soil.</title>
        <authorList>
            <person name="Liu H."/>
        </authorList>
    </citation>
    <scope>NUCLEOTIDE SEQUENCE [LARGE SCALE GENOMIC DNA]</scope>
    <source>
        <strain evidence="3 4">JCM 15073</strain>
    </source>
</reference>
<dbReference type="RefSeq" id="WP_168046856.1">
    <property type="nucleotide sequence ID" value="NZ_JAATJR010000001.1"/>
</dbReference>
<comment type="caution">
    <text evidence="3">The sequence shown here is derived from an EMBL/GenBank/DDBJ whole genome shotgun (WGS) entry which is preliminary data.</text>
</comment>
<evidence type="ECO:0000256" key="1">
    <source>
        <dbReference type="ARBA" id="ARBA00006987"/>
    </source>
</evidence>
<dbReference type="EMBL" id="JAAVTX010000001">
    <property type="protein sequence ID" value="NKE43669.1"/>
    <property type="molecule type" value="Genomic_DNA"/>
</dbReference>
<dbReference type="PANTHER" id="PTHR42928">
    <property type="entry name" value="TRICARBOXYLATE-BINDING PROTEIN"/>
    <property type="match status" value="1"/>
</dbReference>
<accession>A0ABX1EW23</accession>
<feature type="chain" id="PRO_5046600243" evidence="2">
    <location>
        <begin position="22"/>
        <end position="327"/>
    </location>
</feature>
<dbReference type="InterPro" id="IPR042100">
    <property type="entry name" value="Bug_dom1"/>
</dbReference>
<evidence type="ECO:0000313" key="4">
    <source>
        <dbReference type="Proteomes" id="UP000765160"/>
    </source>
</evidence>
<name>A0ABX1EW23_9PROT</name>
<keyword evidence="2" id="KW-0732">Signal</keyword>
<organism evidence="3 4">
    <name type="scientific">Falsiroseomonas frigidaquae</name>
    <dbReference type="NCBI Taxonomy" id="487318"/>
    <lineage>
        <taxon>Bacteria</taxon>
        <taxon>Pseudomonadati</taxon>
        <taxon>Pseudomonadota</taxon>
        <taxon>Alphaproteobacteria</taxon>
        <taxon>Acetobacterales</taxon>
        <taxon>Roseomonadaceae</taxon>
        <taxon>Falsiroseomonas</taxon>
    </lineage>
</organism>
<dbReference type="PIRSF" id="PIRSF017082">
    <property type="entry name" value="YflP"/>
    <property type="match status" value="1"/>
</dbReference>
<dbReference type="PANTHER" id="PTHR42928:SF5">
    <property type="entry name" value="BLR1237 PROTEIN"/>
    <property type="match status" value="1"/>
</dbReference>
<comment type="similarity">
    <text evidence="1">Belongs to the UPF0065 (bug) family.</text>
</comment>
<dbReference type="Gene3D" id="3.40.190.150">
    <property type="entry name" value="Bordetella uptake gene, domain 1"/>
    <property type="match status" value="1"/>
</dbReference>